<accession>A0A1M6CWZ8</accession>
<comment type="catalytic activity">
    <reaction evidence="9">
        <text>S-sulfanyl-L-cysteinyl-[protein] + uridine(34) in tRNA + AH2 + ATP = 2-thiouridine(34) in tRNA + L-cysteinyl-[protein] + A + AMP + diphosphate + H(+)</text>
        <dbReference type="Rhea" id="RHEA:47032"/>
        <dbReference type="Rhea" id="RHEA-COMP:10131"/>
        <dbReference type="Rhea" id="RHEA-COMP:11726"/>
        <dbReference type="Rhea" id="RHEA-COMP:11727"/>
        <dbReference type="Rhea" id="RHEA-COMP:11728"/>
        <dbReference type="ChEBI" id="CHEBI:13193"/>
        <dbReference type="ChEBI" id="CHEBI:15378"/>
        <dbReference type="ChEBI" id="CHEBI:17499"/>
        <dbReference type="ChEBI" id="CHEBI:29950"/>
        <dbReference type="ChEBI" id="CHEBI:30616"/>
        <dbReference type="ChEBI" id="CHEBI:33019"/>
        <dbReference type="ChEBI" id="CHEBI:61963"/>
        <dbReference type="ChEBI" id="CHEBI:65315"/>
        <dbReference type="ChEBI" id="CHEBI:87170"/>
        <dbReference type="ChEBI" id="CHEBI:456215"/>
        <dbReference type="EC" id="2.8.1.13"/>
    </reaction>
</comment>
<evidence type="ECO:0000256" key="3">
    <source>
        <dbReference type="ARBA" id="ARBA00022679"/>
    </source>
</evidence>
<keyword evidence="7" id="KW-0694">RNA-binding</keyword>
<dbReference type="EMBL" id="FQZL01000006">
    <property type="protein sequence ID" value="SHI65516.1"/>
    <property type="molecule type" value="Genomic_DNA"/>
</dbReference>
<reference evidence="12 13" key="1">
    <citation type="submission" date="2016-11" db="EMBL/GenBank/DDBJ databases">
        <authorList>
            <person name="Jaros S."/>
            <person name="Januszkiewicz K."/>
            <person name="Wedrychowicz H."/>
        </authorList>
    </citation>
    <scope>NUCLEOTIDE SEQUENCE [LARGE SCALE GENOMIC DNA]</scope>
    <source>
        <strain evidence="12 13">DSM 17477</strain>
    </source>
</reference>
<evidence type="ECO:0000313" key="12">
    <source>
        <dbReference type="EMBL" id="SHI65516.1"/>
    </source>
</evidence>
<dbReference type="Gene3D" id="2.40.30.10">
    <property type="entry name" value="Translation factors"/>
    <property type="match status" value="1"/>
</dbReference>
<evidence type="ECO:0000256" key="7">
    <source>
        <dbReference type="ARBA" id="ARBA00022884"/>
    </source>
</evidence>
<evidence type="ECO:0000256" key="4">
    <source>
        <dbReference type="ARBA" id="ARBA00022694"/>
    </source>
</evidence>
<keyword evidence="8" id="KW-1015">Disulfide bond</keyword>
<keyword evidence="6" id="KW-0067">ATP-binding</keyword>
<dbReference type="GO" id="GO:0002143">
    <property type="term" value="P:tRNA wobble position uridine thiolation"/>
    <property type="evidence" value="ECO:0007669"/>
    <property type="project" value="TreeGrafter"/>
</dbReference>
<dbReference type="GO" id="GO:0000049">
    <property type="term" value="F:tRNA binding"/>
    <property type="evidence" value="ECO:0007669"/>
    <property type="project" value="UniProtKB-KW"/>
</dbReference>
<evidence type="ECO:0000259" key="10">
    <source>
        <dbReference type="Pfam" id="PF20258"/>
    </source>
</evidence>
<keyword evidence="13" id="KW-1185">Reference proteome</keyword>
<evidence type="ECO:0000256" key="8">
    <source>
        <dbReference type="ARBA" id="ARBA00023157"/>
    </source>
</evidence>
<protein>
    <recommendedName>
        <fullName evidence="1">tRNA-uridine 2-sulfurtransferase</fullName>
        <ecNumber evidence="1">2.8.1.13</ecNumber>
    </recommendedName>
</protein>
<dbReference type="InterPro" id="IPR046884">
    <property type="entry name" value="MnmA-like_central"/>
</dbReference>
<dbReference type="NCBIfam" id="TIGR00420">
    <property type="entry name" value="trmU"/>
    <property type="match status" value="1"/>
</dbReference>
<gene>
    <name evidence="12" type="ORF">SAMN02745751_00706</name>
</gene>
<organism evidence="12 13">
    <name type="scientific">Dethiosulfatibacter aminovorans DSM 17477</name>
    <dbReference type="NCBI Taxonomy" id="1121476"/>
    <lineage>
        <taxon>Bacteria</taxon>
        <taxon>Bacillati</taxon>
        <taxon>Bacillota</taxon>
        <taxon>Tissierellia</taxon>
        <taxon>Dethiosulfatibacter</taxon>
    </lineage>
</organism>
<dbReference type="Pfam" id="PF20258">
    <property type="entry name" value="tRNA_Me_trans_C"/>
    <property type="match status" value="1"/>
</dbReference>
<dbReference type="GO" id="GO:0005524">
    <property type="term" value="F:ATP binding"/>
    <property type="evidence" value="ECO:0007669"/>
    <property type="project" value="UniProtKB-KW"/>
</dbReference>
<feature type="domain" description="tRNA-specific 2-thiouridylase MnmA-like C-terminal" evidence="10">
    <location>
        <begin position="273"/>
        <end position="347"/>
    </location>
</feature>
<dbReference type="Pfam" id="PF03054">
    <property type="entry name" value="tRNA_Me_trans"/>
    <property type="match status" value="1"/>
</dbReference>
<dbReference type="PANTHER" id="PTHR11933">
    <property type="entry name" value="TRNA 5-METHYLAMINOMETHYL-2-THIOURIDYLATE -METHYLTRANSFERASE"/>
    <property type="match status" value="1"/>
</dbReference>
<name>A0A1M6CWZ8_9FIRM</name>
<dbReference type="Gene3D" id="2.30.30.280">
    <property type="entry name" value="Adenine nucleotide alpha hydrolases-like domains"/>
    <property type="match status" value="1"/>
</dbReference>
<dbReference type="STRING" id="1121476.SAMN02745751_00706"/>
<evidence type="ECO:0000256" key="1">
    <source>
        <dbReference type="ARBA" id="ARBA00011949"/>
    </source>
</evidence>
<dbReference type="InterPro" id="IPR046885">
    <property type="entry name" value="MnmA-like_C"/>
</dbReference>
<dbReference type="Proteomes" id="UP000184052">
    <property type="component" value="Unassembled WGS sequence"/>
</dbReference>
<dbReference type="AlphaFoldDB" id="A0A1M6CWZ8"/>
<keyword evidence="3 12" id="KW-0808">Transferase</keyword>
<dbReference type="Pfam" id="PF20259">
    <property type="entry name" value="tRNA_Me_trans_M"/>
    <property type="match status" value="1"/>
</dbReference>
<evidence type="ECO:0000256" key="6">
    <source>
        <dbReference type="ARBA" id="ARBA00022840"/>
    </source>
</evidence>
<dbReference type="Gene3D" id="3.40.50.620">
    <property type="entry name" value="HUPs"/>
    <property type="match status" value="1"/>
</dbReference>
<keyword evidence="4" id="KW-0819">tRNA processing</keyword>
<evidence type="ECO:0000256" key="5">
    <source>
        <dbReference type="ARBA" id="ARBA00022741"/>
    </source>
</evidence>
<dbReference type="InterPro" id="IPR023382">
    <property type="entry name" value="MnmA-like_central_sf"/>
</dbReference>
<dbReference type="SUPFAM" id="SSF52402">
    <property type="entry name" value="Adenine nucleotide alpha hydrolases-like"/>
    <property type="match status" value="1"/>
</dbReference>
<keyword evidence="5" id="KW-0547">Nucleotide-binding</keyword>
<dbReference type="OrthoDB" id="9800696at2"/>
<dbReference type="NCBIfam" id="NF001138">
    <property type="entry name" value="PRK00143.1"/>
    <property type="match status" value="1"/>
</dbReference>
<keyword evidence="12" id="KW-0489">Methyltransferase</keyword>
<evidence type="ECO:0000256" key="9">
    <source>
        <dbReference type="ARBA" id="ARBA00051542"/>
    </source>
</evidence>
<evidence type="ECO:0000256" key="2">
    <source>
        <dbReference type="ARBA" id="ARBA00022555"/>
    </source>
</evidence>
<dbReference type="InterPro" id="IPR014729">
    <property type="entry name" value="Rossmann-like_a/b/a_fold"/>
</dbReference>
<keyword evidence="2" id="KW-0820">tRNA-binding</keyword>
<dbReference type="GO" id="GO:0032259">
    <property type="term" value="P:methylation"/>
    <property type="evidence" value="ECO:0007669"/>
    <property type="project" value="UniProtKB-KW"/>
</dbReference>
<dbReference type="GO" id="GO:0008168">
    <property type="term" value="F:methyltransferase activity"/>
    <property type="evidence" value="ECO:0007669"/>
    <property type="project" value="UniProtKB-KW"/>
</dbReference>
<evidence type="ECO:0000259" key="11">
    <source>
        <dbReference type="Pfam" id="PF20259"/>
    </source>
</evidence>
<dbReference type="RefSeq" id="WP_073047270.1">
    <property type="nucleotide sequence ID" value="NZ_FQZL01000006.1"/>
</dbReference>
<dbReference type="GO" id="GO:0103016">
    <property type="term" value="F:tRNA-uridine 2-sulfurtransferase activity"/>
    <property type="evidence" value="ECO:0007669"/>
    <property type="project" value="UniProtKB-EC"/>
</dbReference>
<evidence type="ECO:0000313" key="13">
    <source>
        <dbReference type="Proteomes" id="UP000184052"/>
    </source>
</evidence>
<dbReference type="EC" id="2.8.1.13" evidence="1"/>
<sequence>MVKRKVLVGLSGGLDSALSAYVLKKSGYEVKGIHLVLHDNYEAEKEKNQAIINAGKIGVELEVVELKELFEERVVNPFVELYLDGKTPNPCIYCNYHIKYGVLIEMMKNRGCDFLSLGHYAKIEFDESLNQHVLKKSKNSRKDQSYFLHGITRENLGSIILPMAEYENKEMARKEIEEIIPELGKLRESKNICSIGNRNYQAFICKKTGEKPRPGFISDECGKILGKHKGIINYTIGQKRGIKGKIHLDYVVIDINSEKNEIILGPEERLFSKEIEVGKFNIIADRFMKSGNLKVKTSQWGHETGCSIEISGRDRVVIRTKVGMRAPAIGQAAVVYMDDIVVGGGIIDKVIKG</sequence>
<dbReference type="CDD" id="cd01998">
    <property type="entry name" value="MnmA_TRMU-like"/>
    <property type="match status" value="1"/>
</dbReference>
<proteinExistence type="predicted"/>
<dbReference type="InterPro" id="IPR004506">
    <property type="entry name" value="MnmA-like"/>
</dbReference>
<feature type="domain" description="tRNA-specific 2-thiouridylase MnmA-like central" evidence="11">
    <location>
        <begin position="202"/>
        <end position="265"/>
    </location>
</feature>
<dbReference type="PANTHER" id="PTHR11933:SF5">
    <property type="entry name" value="MITOCHONDRIAL TRNA-SPECIFIC 2-THIOURIDYLASE 1"/>
    <property type="match status" value="1"/>
</dbReference>